<dbReference type="Proteomes" id="UP000838412">
    <property type="component" value="Chromosome 14"/>
</dbReference>
<evidence type="ECO:0000256" key="2">
    <source>
        <dbReference type="ARBA" id="ARBA00022729"/>
    </source>
</evidence>
<name>A0A8K0EDF8_BRALA</name>
<dbReference type="SUPFAM" id="SSF46565">
    <property type="entry name" value="Chaperone J-domain"/>
    <property type="match status" value="1"/>
</dbReference>
<evidence type="ECO:0000259" key="8">
    <source>
        <dbReference type="PROSITE" id="PS50076"/>
    </source>
</evidence>
<dbReference type="InterPro" id="IPR051727">
    <property type="entry name" value="DnaJ_C3_Co-chaperones"/>
</dbReference>
<feature type="repeat" description="TPR" evidence="6">
    <location>
        <begin position="87"/>
        <end position="120"/>
    </location>
</feature>
<dbReference type="CDD" id="cd06257">
    <property type="entry name" value="DnaJ"/>
    <property type="match status" value="1"/>
</dbReference>
<dbReference type="InterPro" id="IPR001623">
    <property type="entry name" value="DnaJ_domain"/>
</dbReference>
<dbReference type="PANTHER" id="PTHR44140:SF2">
    <property type="entry name" value="LD25575P"/>
    <property type="match status" value="1"/>
</dbReference>
<reference evidence="9" key="1">
    <citation type="submission" date="2022-01" db="EMBL/GenBank/DDBJ databases">
        <authorList>
            <person name="Braso-Vives M."/>
        </authorList>
    </citation>
    <scope>NUCLEOTIDE SEQUENCE</scope>
</reference>
<dbReference type="GO" id="GO:0051787">
    <property type="term" value="F:misfolded protein binding"/>
    <property type="evidence" value="ECO:0007669"/>
    <property type="project" value="TreeGrafter"/>
</dbReference>
<dbReference type="PROSITE" id="PS50076">
    <property type="entry name" value="DNAJ_2"/>
    <property type="match status" value="1"/>
</dbReference>
<dbReference type="SMART" id="SM00271">
    <property type="entry name" value="DnaJ"/>
    <property type="match status" value="1"/>
</dbReference>
<feature type="region of interest" description="Disordered" evidence="7">
    <location>
        <begin position="57"/>
        <end position="82"/>
    </location>
</feature>
<evidence type="ECO:0000256" key="6">
    <source>
        <dbReference type="PROSITE-ProRule" id="PRU00339"/>
    </source>
</evidence>
<dbReference type="PRINTS" id="PR00625">
    <property type="entry name" value="JDOMAIN"/>
</dbReference>
<dbReference type="SMART" id="SM00028">
    <property type="entry name" value="TPR"/>
    <property type="match status" value="8"/>
</dbReference>
<dbReference type="PROSITE" id="PS50005">
    <property type="entry name" value="TPR"/>
    <property type="match status" value="6"/>
</dbReference>
<protein>
    <submittedName>
        <fullName evidence="9">DNAJC3 protein</fullName>
    </submittedName>
</protein>
<evidence type="ECO:0000256" key="5">
    <source>
        <dbReference type="ARBA" id="ARBA00022824"/>
    </source>
</evidence>
<feature type="region of interest" description="Disordered" evidence="7">
    <location>
        <begin position="498"/>
        <end position="527"/>
    </location>
</feature>
<evidence type="ECO:0000313" key="9">
    <source>
        <dbReference type="EMBL" id="CAH1244520.1"/>
    </source>
</evidence>
<feature type="repeat" description="TPR" evidence="6">
    <location>
        <begin position="269"/>
        <end position="302"/>
    </location>
</feature>
<dbReference type="InterPro" id="IPR036869">
    <property type="entry name" value="J_dom_sf"/>
</dbReference>
<dbReference type="Pfam" id="PF00226">
    <property type="entry name" value="DnaJ"/>
    <property type="match status" value="1"/>
</dbReference>
<keyword evidence="5" id="KW-0256">Endoplasmic reticulum</keyword>
<dbReference type="AlphaFoldDB" id="A0A8K0EDF8"/>
<dbReference type="OrthoDB" id="1726119at2759"/>
<dbReference type="GO" id="GO:0034975">
    <property type="term" value="P:protein folding in endoplasmic reticulum"/>
    <property type="evidence" value="ECO:0007669"/>
    <property type="project" value="TreeGrafter"/>
</dbReference>
<dbReference type="Pfam" id="PF13181">
    <property type="entry name" value="TPR_8"/>
    <property type="match status" value="1"/>
</dbReference>
<dbReference type="InterPro" id="IPR019734">
    <property type="entry name" value="TPR_rpt"/>
</dbReference>
<keyword evidence="2" id="KW-0732">Signal</keyword>
<dbReference type="Pfam" id="PF13432">
    <property type="entry name" value="TPR_16"/>
    <property type="match status" value="1"/>
</dbReference>
<dbReference type="PANTHER" id="PTHR44140">
    <property type="entry name" value="LD25575P"/>
    <property type="match status" value="1"/>
</dbReference>
<feature type="domain" description="J" evidence="8">
    <location>
        <begin position="441"/>
        <end position="509"/>
    </location>
</feature>
<dbReference type="GO" id="GO:0051087">
    <property type="term" value="F:protein-folding chaperone binding"/>
    <property type="evidence" value="ECO:0007669"/>
    <property type="project" value="TreeGrafter"/>
</dbReference>
<keyword evidence="4 6" id="KW-0802">TPR repeat</keyword>
<keyword evidence="3" id="KW-0677">Repeat</keyword>
<dbReference type="FunFam" id="1.25.40.10:FF:000224">
    <property type="entry name" value="DnaJ and TPR domain protein"/>
    <property type="match status" value="1"/>
</dbReference>
<feature type="repeat" description="TPR" evidence="6">
    <location>
        <begin position="315"/>
        <end position="348"/>
    </location>
</feature>
<gene>
    <name evidence="9" type="primary">DNAJC3</name>
    <name evidence="9" type="ORF">BLAG_LOCUS7147</name>
</gene>
<proteinExistence type="predicted"/>
<evidence type="ECO:0000256" key="4">
    <source>
        <dbReference type="ARBA" id="ARBA00022803"/>
    </source>
</evidence>
<sequence>MCSPHGRELHGRAARPRRPLSDFLPAARALPVPAAFAHVLAARARAARPRRTAAPVPAFRFPPRRSRASSPGRVRTWSEGGANPQEIDQHLKLGTQLLSAGQLADALSHFHAAIDGDPDNYLTYFRRATVYLAMGKSRQALPDLTKVIRLKPDFTQARVQRANVYLKQGKLNDAENDYMEVLRVNPSNEDAKTQLGFIEPIREAVMETDEMMTQGRWNEAIELLTVAIEKCVWDPSLREKRAQCYMEIGEHFKAINDIKPTTKMRPDNTEAYFRVSKMYYDVGELEDSLTEVRECLKLDPDHKSCFPHYKHAKKLNKLYDSAQNFINEGRFEDAITKLEAALRLEPEIWAYVLRSKSKICHSFRELKDVPHAIKNCAEVLEMDENNIEALVDRAETYILAEEFERAVEDYQKAHDIDNNLRHVAEGLEKAKRLLKQSQKRDYYKILGVKRNARKREIEKAYRKLAAEWHPDNFRGEDEKKAAEKKFIEIAAAREVLADPEKRQMFDNGEDPLDPEERQRRGQNPWGHHGFHFNPFGPGGGNGFNGFKFHFN</sequence>
<dbReference type="InterPro" id="IPR011990">
    <property type="entry name" value="TPR-like_helical_dom_sf"/>
</dbReference>
<evidence type="ECO:0000256" key="1">
    <source>
        <dbReference type="ARBA" id="ARBA00004319"/>
    </source>
</evidence>
<dbReference type="Gene3D" id="1.25.40.10">
    <property type="entry name" value="Tetratricopeptide repeat domain"/>
    <property type="match status" value="1"/>
</dbReference>
<feature type="repeat" description="TPR" evidence="6">
    <location>
        <begin position="121"/>
        <end position="154"/>
    </location>
</feature>
<accession>A0A8K0EDF8</accession>
<keyword evidence="10" id="KW-1185">Reference proteome</keyword>
<dbReference type="SUPFAM" id="SSF48452">
    <property type="entry name" value="TPR-like"/>
    <property type="match status" value="2"/>
</dbReference>
<dbReference type="Gene3D" id="1.10.287.110">
    <property type="entry name" value="DnaJ domain"/>
    <property type="match status" value="1"/>
</dbReference>
<feature type="repeat" description="TPR" evidence="6">
    <location>
        <begin position="155"/>
        <end position="188"/>
    </location>
</feature>
<evidence type="ECO:0000313" key="10">
    <source>
        <dbReference type="Proteomes" id="UP000838412"/>
    </source>
</evidence>
<organism evidence="9 10">
    <name type="scientific">Branchiostoma lanceolatum</name>
    <name type="common">Common lancelet</name>
    <name type="synonym">Amphioxus lanceolatum</name>
    <dbReference type="NCBI Taxonomy" id="7740"/>
    <lineage>
        <taxon>Eukaryota</taxon>
        <taxon>Metazoa</taxon>
        <taxon>Chordata</taxon>
        <taxon>Cephalochordata</taxon>
        <taxon>Leptocardii</taxon>
        <taxon>Amphioxiformes</taxon>
        <taxon>Branchiostomatidae</taxon>
        <taxon>Branchiostoma</taxon>
    </lineage>
</organism>
<feature type="repeat" description="TPR" evidence="6">
    <location>
        <begin position="387"/>
        <end position="420"/>
    </location>
</feature>
<comment type="subcellular location">
    <subcellularLocation>
        <location evidence="1">Endoplasmic reticulum lumen</location>
    </subcellularLocation>
</comment>
<dbReference type="GO" id="GO:0005788">
    <property type="term" value="C:endoplasmic reticulum lumen"/>
    <property type="evidence" value="ECO:0007669"/>
    <property type="project" value="UniProtKB-SubCell"/>
</dbReference>
<evidence type="ECO:0000256" key="7">
    <source>
        <dbReference type="SAM" id="MobiDB-lite"/>
    </source>
</evidence>
<dbReference type="EMBL" id="OV696699">
    <property type="protein sequence ID" value="CAH1244520.1"/>
    <property type="molecule type" value="Genomic_DNA"/>
</dbReference>
<evidence type="ECO:0000256" key="3">
    <source>
        <dbReference type="ARBA" id="ARBA00022737"/>
    </source>
</evidence>